<reference evidence="2 3" key="1">
    <citation type="submission" date="2018-05" db="EMBL/GenBank/DDBJ databases">
        <title>Genome sequencing and assembly of the regulated plant pathogen Lachnellula willkommii and related sister species for the development of diagnostic species identification markers.</title>
        <authorList>
            <person name="Giroux E."/>
            <person name="Bilodeau G."/>
        </authorList>
    </citation>
    <scope>NUCLEOTIDE SEQUENCE [LARGE SCALE GENOMIC DNA]</scope>
    <source>
        <strain evidence="2 3">CBS 160.35</strain>
    </source>
</reference>
<dbReference type="OrthoDB" id="2906425at2759"/>
<proteinExistence type="predicted"/>
<evidence type="ECO:0000313" key="3">
    <source>
        <dbReference type="Proteomes" id="UP000443090"/>
    </source>
</evidence>
<evidence type="ECO:0000313" key="2">
    <source>
        <dbReference type="EMBL" id="TVY42768.1"/>
    </source>
</evidence>
<dbReference type="AlphaFoldDB" id="A0A8H8RXV6"/>
<sequence length="525" mass="59060">MSQRHVRFNVNELARVAAQAVGAKTCISISKYPDGMYNKAMLLTMNNGTQVVAKVPNPNAGKPHFTTASEVATMDFVRNVLGIGTPVPEVFAWSSKAQENPVGAEYIIMEKVPGIELENVWPSMEIEDRFSLVKTIAGYQKAWMSVSFKKFGGLYYAQDLDERMGNELVYVNAKGVEVTDAKYAIGPSTGREFIDYRRATIDFDRGPCKDSVFKPGLTRLTSTGETLEDYHTAIGLREIACVNQLPRLPKSPLTLCGPGTYQPTREKKLAALTCYLKMIKYLLPTDRSIASSHLWHSDLHEANIFVNPSKHTEIVALIDWQSTTLCPLYFHARRPPIIDYDGPPVHGLERPQLPKGKLDADAWKDAEALYLDQSLCSLYNTLTHHRNPRLYAALEFQHTTSFMLLLLARALLVEGEAPYLLQVAMLEETWDTLPSAGNSGYPFSFSPEERRMMEVDLEGVERGMDMMRGIQETIGELFPEKGVVRLELYEEALDALEQMRDQVIEEFAGSEQEKEVWLEGWPFGT</sequence>
<evidence type="ECO:0000256" key="1">
    <source>
        <dbReference type="SAM" id="Coils"/>
    </source>
</evidence>
<comment type="caution">
    <text evidence="2">The sequence shown here is derived from an EMBL/GenBank/DDBJ whole genome shotgun (WGS) entry which is preliminary data.</text>
</comment>
<dbReference type="GO" id="GO:0005739">
    <property type="term" value="C:mitochondrion"/>
    <property type="evidence" value="ECO:0007669"/>
    <property type="project" value="TreeGrafter"/>
</dbReference>
<keyword evidence="3" id="KW-1185">Reference proteome</keyword>
<dbReference type="EMBL" id="QGMI01000311">
    <property type="protein sequence ID" value="TVY42768.1"/>
    <property type="molecule type" value="Genomic_DNA"/>
</dbReference>
<dbReference type="InterPro" id="IPR011009">
    <property type="entry name" value="Kinase-like_dom_sf"/>
</dbReference>
<dbReference type="PANTHER" id="PTHR36091:SF2">
    <property type="entry name" value="AMINOGLYCOSIDE PHOSPHOTRANSFERASE DOMAIN-CONTAINING PROTEIN"/>
    <property type="match status" value="1"/>
</dbReference>
<name>A0A8H8RXV6_9HELO</name>
<dbReference type="PANTHER" id="PTHR36091">
    <property type="entry name" value="ALTERED INHERITANCE OF MITOCHONDRIA PROTEIN 9, MITOCHONDRIAL"/>
    <property type="match status" value="1"/>
</dbReference>
<feature type="coiled-coil region" evidence="1">
    <location>
        <begin position="486"/>
        <end position="513"/>
    </location>
</feature>
<dbReference type="Proteomes" id="UP000443090">
    <property type="component" value="Unassembled WGS sequence"/>
</dbReference>
<dbReference type="InterPro" id="IPR051035">
    <property type="entry name" value="Mito_inheritance_9"/>
</dbReference>
<keyword evidence="1" id="KW-0175">Coiled coil</keyword>
<dbReference type="SUPFAM" id="SSF56112">
    <property type="entry name" value="Protein kinase-like (PK-like)"/>
    <property type="match status" value="1"/>
</dbReference>
<accession>A0A8H8RXV6</accession>
<protein>
    <submittedName>
        <fullName evidence="2">Altered inheritance of mitochondria protein, mitochondrial</fullName>
    </submittedName>
</protein>
<gene>
    <name evidence="2" type="primary">AIM9_5</name>
    <name evidence="2" type="ORF">LOCC1_G006825</name>
</gene>
<organism evidence="2 3">
    <name type="scientific">Lachnellula occidentalis</name>
    <dbReference type="NCBI Taxonomy" id="215460"/>
    <lineage>
        <taxon>Eukaryota</taxon>
        <taxon>Fungi</taxon>
        <taxon>Dikarya</taxon>
        <taxon>Ascomycota</taxon>
        <taxon>Pezizomycotina</taxon>
        <taxon>Leotiomycetes</taxon>
        <taxon>Helotiales</taxon>
        <taxon>Lachnaceae</taxon>
        <taxon>Lachnellula</taxon>
    </lineage>
</organism>